<gene>
    <name evidence="2" type="ORF">ACFPIJ_28615</name>
</gene>
<dbReference type="SUPFAM" id="SSF51110">
    <property type="entry name" value="alpha-D-mannose-specific plant lectins"/>
    <property type="match status" value="1"/>
</dbReference>
<proteinExistence type="predicted"/>
<dbReference type="EMBL" id="JBHSIU010000039">
    <property type="protein sequence ID" value="MFC5001789.1"/>
    <property type="molecule type" value="Genomic_DNA"/>
</dbReference>
<dbReference type="RefSeq" id="WP_380119245.1">
    <property type="nucleotide sequence ID" value="NZ_JBHSIU010000039.1"/>
</dbReference>
<feature type="domain" description="Bulb-type lectin" evidence="1">
    <location>
        <begin position="1"/>
        <end position="50"/>
    </location>
</feature>
<dbReference type="InterPro" id="IPR036426">
    <property type="entry name" value="Bulb-type_lectin_dom_sf"/>
</dbReference>
<dbReference type="Proteomes" id="UP001595912">
    <property type="component" value="Unassembled WGS sequence"/>
</dbReference>
<organism evidence="2 3">
    <name type="scientific">Dactylosporangium cerinum</name>
    <dbReference type="NCBI Taxonomy" id="1434730"/>
    <lineage>
        <taxon>Bacteria</taxon>
        <taxon>Bacillati</taxon>
        <taxon>Actinomycetota</taxon>
        <taxon>Actinomycetes</taxon>
        <taxon>Micromonosporales</taxon>
        <taxon>Micromonosporaceae</taxon>
        <taxon>Dactylosporangium</taxon>
    </lineage>
</organism>
<sequence length="50" mass="5569">MPYNDANQPAWAAGTFGSTFVNPYLDMQDDGNLVIYHNGRTPIWASGTHR</sequence>
<reference evidence="3" key="1">
    <citation type="journal article" date="2019" name="Int. J. Syst. Evol. Microbiol.">
        <title>The Global Catalogue of Microorganisms (GCM) 10K type strain sequencing project: providing services to taxonomists for standard genome sequencing and annotation.</title>
        <authorList>
            <consortium name="The Broad Institute Genomics Platform"/>
            <consortium name="The Broad Institute Genome Sequencing Center for Infectious Disease"/>
            <person name="Wu L."/>
            <person name="Ma J."/>
        </authorList>
    </citation>
    <scope>NUCLEOTIDE SEQUENCE [LARGE SCALE GENOMIC DNA]</scope>
    <source>
        <strain evidence="3">CGMCC 4.7152</strain>
    </source>
</reference>
<dbReference type="InterPro" id="IPR001480">
    <property type="entry name" value="Bulb-type_lectin_dom"/>
</dbReference>
<name>A0ABV9W0A2_9ACTN</name>
<keyword evidence="3" id="KW-1185">Reference proteome</keyword>
<dbReference type="Gene3D" id="2.90.10.10">
    <property type="entry name" value="Bulb-type lectin domain"/>
    <property type="match status" value="1"/>
</dbReference>
<accession>A0ABV9W0A2</accession>
<evidence type="ECO:0000313" key="3">
    <source>
        <dbReference type="Proteomes" id="UP001595912"/>
    </source>
</evidence>
<evidence type="ECO:0000259" key="1">
    <source>
        <dbReference type="PROSITE" id="PS50927"/>
    </source>
</evidence>
<protein>
    <recommendedName>
        <fullName evidence="1">Bulb-type lectin domain-containing protein</fullName>
    </recommendedName>
</protein>
<dbReference type="PROSITE" id="PS50927">
    <property type="entry name" value="BULB_LECTIN"/>
    <property type="match status" value="1"/>
</dbReference>
<evidence type="ECO:0000313" key="2">
    <source>
        <dbReference type="EMBL" id="MFC5001789.1"/>
    </source>
</evidence>
<comment type="caution">
    <text evidence="2">The sequence shown here is derived from an EMBL/GenBank/DDBJ whole genome shotgun (WGS) entry which is preliminary data.</text>
</comment>